<dbReference type="AlphaFoldDB" id="A0A5J6GE38"/>
<reference evidence="3 4" key="1">
    <citation type="submission" date="2017-09" db="EMBL/GenBank/DDBJ databases">
        <authorList>
            <person name="Lee N."/>
            <person name="Cho B.-K."/>
        </authorList>
    </citation>
    <scope>NUCLEOTIDE SEQUENCE [LARGE SCALE GENOMIC DNA]</scope>
    <source>
        <strain evidence="3 4">ATCC 12853</strain>
    </source>
</reference>
<dbReference type="SUPFAM" id="SSF47090">
    <property type="entry name" value="PGBD-like"/>
    <property type="match status" value="1"/>
</dbReference>
<dbReference type="OrthoDB" id="9815541at2"/>
<evidence type="ECO:0000313" key="4">
    <source>
        <dbReference type="Proteomes" id="UP000325529"/>
    </source>
</evidence>
<dbReference type="InterPro" id="IPR036366">
    <property type="entry name" value="PGBDSf"/>
</dbReference>
<evidence type="ECO:0000313" key="3">
    <source>
        <dbReference type="EMBL" id="QEU92258.1"/>
    </source>
</evidence>
<dbReference type="KEGG" id="ska:CP970_16270"/>
<dbReference type="Gene3D" id="1.10.101.10">
    <property type="entry name" value="PGBD-like superfamily/PGBD"/>
    <property type="match status" value="1"/>
</dbReference>
<dbReference type="Pfam" id="PF01471">
    <property type="entry name" value="PG_binding_1"/>
    <property type="match status" value="1"/>
</dbReference>
<organism evidence="3 4">
    <name type="scientific">Streptomyces kanamyceticus</name>
    <dbReference type="NCBI Taxonomy" id="1967"/>
    <lineage>
        <taxon>Bacteria</taxon>
        <taxon>Bacillati</taxon>
        <taxon>Actinomycetota</taxon>
        <taxon>Actinomycetes</taxon>
        <taxon>Kitasatosporales</taxon>
        <taxon>Streptomycetaceae</taxon>
        <taxon>Streptomyces</taxon>
    </lineage>
</organism>
<evidence type="ECO:0000256" key="1">
    <source>
        <dbReference type="SAM" id="SignalP"/>
    </source>
</evidence>
<sequence length="130" mass="13736">MTHHRKAATVLAAGILAATAATGAAATASAAEPSPAAPSVSASCSWRTNVGFYCGYDTRNVYSDYGDSGRQVKEIQALLRFRGIGIGPDGIDGKFGKDTRSAVQKFQRSWHLNDDGIVGPNTWSYLRTGV</sequence>
<feature type="signal peptide" evidence="1">
    <location>
        <begin position="1"/>
        <end position="30"/>
    </location>
</feature>
<dbReference type="Proteomes" id="UP000325529">
    <property type="component" value="Chromosome"/>
</dbReference>
<dbReference type="InterPro" id="IPR036365">
    <property type="entry name" value="PGBD-like_sf"/>
</dbReference>
<name>A0A5J6GE38_STRKN</name>
<keyword evidence="4" id="KW-1185">Reference proteome</keyword>
<proteinExistence type="predicted"/>
<feature type="domain" description="Peptidoglycan binding-like" evidence="2">
    <location>
        <begin position="69"/>
        <end position="124"/>
    </location>
</feature>
<dbReference type="EMBL" id="CP023699">
    <property type="protein sequence ID" value="QEU92258.1"/>
    <property type="molecule type" value="Genomic_DNA"/>
</dbReference>
<accession>A0A5J6GE38</accession>
<evidence type="ECO:0000259" key="2">
    <source>
        <dbReference type="Pfam" id="PF01471"/>
    </source>
</evidence>
<dbReference type="InterPro" id="IPR002477">
    <property type="entry name" value="Peptidoglycan-bd-like"/>
</dbReference>
<keyword evidence="1" id="KW-0732">Signal</keyword>
<dbReference type="RefSeq" id="WP_055546285.1">
    <property type="nucleotide sequence ID" value="NZ_CP023699.1"/>
</dbReference>
<protein>
    <submittedName>
        <fullName evidence="3">Peptidoglycan-binding protein</fullName>
    </submittedName>
</protein>
<gene>
    <name evidence="3" type="ORF">CP970_16270</name>
</gene>
<feature type="chain" id="PRO_5023891761" evidence="1">
    <location>
        <begin position="31"/>
        <end position="130"/>
    </location>
</feature>